<dbReference type="SUPFAM" id="SSF46565">
    <property type="entry name" value="Chaperone J-domain"/>
    <property type="match status" value="1"/>
</dbReference>
<dbReference type="InterPro" id="IPR036869">
    <property type="entry name" value="J_dom_sf"/>
</dbReference>
<evidence type="ECO:0000256" key="2">
    <source>
        <dbReference type="SAM" id="MobiDB-lite"/>
    </source>
</evidence>
<dbReference type="STRING" id="1160509.A0A3N4IJU2"/>
<dbReference type="PANTHER" id="PTHR44157">
    <property type="entry name" value="DNAJ HOMOLOG SUBFAMILY C MEMBER 11"/>
    <property type="match status" value="1"/>
</dbReference>
<dbReference type="InterPro" id="IPR024586">
    <property type="entry name" value="DnaJ-like_C11_C"/>
</dbReference>
<dbReference type="GO" id="GO:0042407">
    <property type="term" value="P:cristae formation"/>
    <property type="evidence" value="ECO:0007669"/>
    <property type="project" value="TreeGrafter"/>
</dbReference>
<dbReference type="PRINTS" id="PR00625">
    <property type="entry name" value="JDOMAIN"/>
</dbReference>
<evidence type="ECO:0000256" key="1">
    <source>
        <dbReference type="ARBA" id="ARBA00023186"/>
    </source>
</evidence>
<dbReference type="AlphaFoldDB" id="A0A3N4IJU2"/>
<dbReference type="InterPro" id="IPR001623">
    <property type="entry name" value="DnaJ_domain"/>
</dbReference>
<dbReference type="CDD" id="cd06257">
    <property type="entry name" value="DnaJ"/>
    <property type="match status" value="1"/>
</dbReference>
<feature type="domain" description="J" evidence="3">
    <location>
        <begin position="46"/>
        <end position="113"/>
    </location>
</feature>
<dbReference type="Gene3D" id="1.10.287.110">
    <property type="entry name" value="DnaJ domain"/>
    <property type="match status" value="1"/>
</dbReference>
<feature type="compositionally biased region" description="Basic and acidic residues" evidence="2">
    <location>
        <begin position="13"/>
        <end position="27"/>
    </location>
</feature>
<gene>
    <name evidence="4" type="ORF">BJ508DRAFT_411657</name>
</gene>
<dbReference type="Proteomes" id="UP000275078">
    <property type="component" value="Unassembled WGS sequence"/>
</dbReference>
<protein>
    <recommendedName>
        <fullName evidence="3">J domain-containing protein</fullName>
    </recommendedName>
</protein>
<sequence>MANRTQANGVNHHIRDSTTEAGPSRDGDDLDGLVGVDIDAVRAPADYYSLLNVPHDAPTSQVRASYLKLSLHFHPDKQPEHLRKQAKTRFEAIQRAYEVLIDPKKRHIYDRMGEEGLQGQWALGPRGLTEDEFKAWFDKQIRRGQMEEVERMIRTSSITTVGVMGYGAWGVGNPKSPNPKYRVAPFIQRFSTKQTFKMDLPSVGPFLEAPLSSLWSNEELDYDEPKAGQEQQYPVLSITAGMSGDRADLPGLDPAPVMTIARPIVSAKVSHHFPALPPGKKTSINTLLQGSSVYVDHKLYPSRVTQVGLTRNILDNNVTIRGTFGANPALLPPTISVELARAINRRVSFFASYRSRQFAYPDFLYPLLGFGRPVKIAGGQEVFTIGLSVNPKLVFASSKSRTGQTVLKPEKSGESWTVALSATQYDLPGIQFSGRKTFFPFTRDLSWEEAAIEAEKERKNVPGDADEENVVAQNKNGITMEVGLGASLLSGISFNFNISQSITTNIGLGVGYQTTHEGAVITANIHRLNQRLSIPVTVAPAPTQEVLAVALGIPTVIYTLRNAPLLKHLKKSKLNSNRPLLRAKLEALKTHVAEMRRQYEEEVQMMTAAIEAKAAVARNKGGLVILSAWYGAPKLTARERSLLSQIGGTEREGGVWVDVRVGLQGLVQGEQVVVGKRVRKAHLIGFYDPAPFVKKKVLRVEYLFRGERHRVCVAEGEALLVPMGEHRVEGGM</sequence>
<dbReference type="Pfam" id="PF11875">
    <property type="entry name" value="DnaJ-like_C11_C"/>
    <property type="match status" value="1"/>
</dbReference>
<evidence type="ECO:0000313" key="4">
    <source>
        <dbReference type="EMBL" id="RPA86099.1"/>
    </source>
</evidence>
<dbReference type="EMBL" id="ML119651">
    <property type="protein sequence ID" value="RPA86099.1"/>
    <property type="molecule type" value="Genomic_DNA"/>
</dbReference>
<organism evidence="4 5">
    <name type="scientific">Ascobolus immersus RN42</name>
    <dbReference type="NCBI Taxonomy" id="1160509"/>
    <lineage>
        <taxon>Eukaryota</taxon>
        <taxon>Fungi</taxon>
        <taxon>Dikarya</taxon>
        <taxon>Ascomycota</taxon>
        <taxon>Pezizomycotina</taxon>
        <taxon>Pezizomycetes</taxon>
        <taxon>Pezizales</taxon>
        <taxon>Ascobolaceae</taxon>
        <taxon>Ascobolus</taxon>
    </lineage>
</organism>
<dbReference type="PROSITE" id="PS50076">
    <property type="entry name" value="DNAJ_2"/>
    <property type="match status" value="1"/>
</dbReference>
<dbReference type="SMART" id="SM00271">
    <property type="entry name" value="DnaJ"/>
    <property type="match status" value="1"/>
</dbReference>
<dbReference type="PROSITE" id="PS00636">
    <property type="entry name" value="DNAJ_1"/>
    <property type="match status" value="1"/>
</dbReference>
<proteinExistence type="predicted"/>
<keyword evidence="5" id="KW-1185">Reference proteome</keyword>
<reference evidence="4 5" key="1">
    <citation type="journal article" date="2018" name="Nat. Ecol. Evol.">
        <title>Pezizomycetes genomes reveal the molecular basis of ectomycorrhizal truffle lifestyle.</title>
        <authorList>
            <person name="Murat C."/>
            <person name="Payen T."/>
            <person name="Noel B."/>
            <person name="Kuo A."/>
            <person name="Morin E."/>
            <person name="Chen J."/>
            <person name="Kohler A."/>
            <person name="Krizsan K."/>
            <person name="Balestrini R."/>
            <person name="Da Silva C."/>
            <person name="Montanini B."/>
            <person name="Hainaut M."/>
            <person name="Levati E."/>
            <person name="Barry K.W."/>
            <person name="Belfiori B."/>
            <person name="Cichocki N."/>
            <person name="Clum A."/>
            <person name="Dockter R.B."/>
            <person name="Fauchery L."/>
            <person name="Guy J."/>
            <person name="Iotti M."/>
            <person name="Le Tacon F."/>
            <person name="Lindquist E.A."/>
            <person name="Lipzen A."/>
            <person name="Malagnac F."/>
            <person name="Mello A."/>
            <person name="Molinier V."/>
            <person name="Miyauchi S."/>
            <person name="Poulain J."/>
            <person name="Riccioni C."/>
            <person name="Rubini A."/>
            <person name="Sitrit Y."/>
            <person name="Splivallo R."/>
            <person name="Traeger S."/>
            <person name="Wang M."/>
            <person name="Zifcakova L."/>
            <person name="Wipf D."/>
            <person name="Zambonelli A."/>
            <person name="Paolocci F."/>
            <person name="Nowrousian M."/>
            <person name="Ottonello S."/>
            <person name="Baldrian P."/>
            <person name="Spatafora J.W."/>
            <person name="Henrissat B."/>
            <person name="Nagy L.G."/>
            <person name="Aury J.M."/>
            <person name="Wincker P."/>
            <person name="Grigoriev I.V."/>
            <person name="Bonfante P."/>
            <person name="Martin F.M."/>
        </authorList>
    </citation>
    <scope>NUCLEOTIDE SEQUENCE [LARGE SCALE GENOMIC DNA]</scope>
    <source>
        <strain evidence="4 5">RN42</strain>
    </source>
</reference>
<feature type="region of interest" description="Disordered" evidence="2">
    <location>
        <begin position="1"/>
        <end position="30"/>
    </location>
</feature>
<name>A0A3N4IJU2_ASCIM</name>
<accession>A0A3N4IJU2</accession>
<keyword evidence="1" id="KW-0143">Chaperone</keyword>
<dbReference type="OrthoDB" id="666364at2759"/>
<dbReference type="InterPro" id="IPR018253">
    <property type="entry name" value="DnaJ_domain_CS"/>
</dbReference>
<dbReference type="Pfam" id="PF00226">
    <property type="entry name" value="DnaJ"/>
    <property type="match status" value="1"/>
</dbReference>
<dbReference type="InterPro" id="IPR052243">
    <property type="entry name" value="Mito_inner_membrane_organizer"/>
</dbReference>
<dbReference type="PANTHER" id="PTHR44157:SF1">
    <property type="entry name" value="DNAJ HOMOLOG SUBFAMILY C MEMBER 11"/>
    <property type="match status" value="1"/>
</dbReference>
<evidence type="ECO:0000313" key="5">
    <source>
        <dbReference type="Proteomes" id="UP000275078"/>
    </source>
</evidence>
<evidence type="ECO:0000259" key="3">
    <source>
        <dbReference type="PROSITE" id="PS50076"/>
    </source>
</evidence>
<dbReference type="GO" id="GO:0005739">
    <property type="term" value="C:mitochondrion"/>
    <property type="evidence" value="ECO:0007669"/>
    <property type="project" value="GOC"/>
</dbReference>